<reference evidence="2" key="1">
    <citation type="journal article" date="2014" name="Front. Microbiol.">
        <title>High frequency of phylogenetically diverse reductive dehalogenase-homologous genes in deep subseafloor sedimentary metagenomes.</title>
        <authorList>
            <person name="Kawai M."/>
            <person name="Futagami T."/>
            <person name="Toyoda A."/>
            <person name="Takaki Y."/>
            <person name="Nishi S."/>
            <person name="Hori S."/>
            <person name="Arai W."/>
            <person name="Tsubouchi T."/>
            <person name="Morono Y."/>
            <person name="Uchiyama I."/>
            <person name="Ito T."/>
            <person name="Fujiyama A."/>
            <person name="Inagaki F."/>
            <person name="Takami H."/>
        </authorList>
    </citation>
    <scope>NUCLEOTIDE SEQUENCE</scope>
    <source>
        <strain evidence="2">Expedition CK06-06</strain>
    </source>
</reference>
<name>X1V3N7_9ZZZZ</name>
<feature type="transmembrane region" description="Helical" evidence="1">
    <location>
        <begin position="42"/>
        <end position="61"/>
    </location>
</feature>
<keyword evidence="1" id="KW-0472">Membrane</keyword>
<dbReference type="AlphaFoldDB" id="X1V3N7"/>
<accession>X1V3N7</accession>
<keyword evidence="1" id="KW-1133">Transmembrane helix</keyword>
<proteinExistence type="predicted"/>
<dbReference type="EMBL" id="BARW01019770">
    <property type="protein sequence ID" value="GAI99239.1"/>
    <property type="molecule type" value="Genomic_DNA"/>
</dbReference>
<comment type="caution">
    <text evidence="2">The sequence shown here is derived from an EMBL/GenBank/DDBJ whole genome shotgun (WGS) entry which is preliminary data.</text>
</comment>
<organism evidence="2">
    <name type="scientific">marine sediment metagenome</name>
    <dbReference type="NCBI Taxonomy" id="412755"/>
    <lineage>
        <taxon>unclassified sequences</taxon>
        <taxon>metagenomes</taxon>
        <taxon>ecological metagenomes</taxon>
    </lineage>
</organism>
<keyword evidence="1" id="KW-0812">Transmembrane</keyword>
<evidence type="ECO:0000313" key="2">
    <source>
        <dbReference type="EMBL" id="GAI99239.1"/>
    </source>
</evidence>
<protein>
    <submittedName>
        <fullName evidence="2">Uncharacterized protein</fullName>
    </submittedName>
</protein>
<evidence type="ECO:0000256" key="1">
    <source>
        <dbReference type="SAM" id="Phobius"/>
    </source>
</evidence>
<sequence>MRNFVNEAVMGKYVIDNIGQYPWDIWDEFIEWWNNLKEMIKYAIVAGVGIIAIVLVFSMMAPTNAGVAGVERLEELMRLKMMAELAE</sequence>
<gene>
    <name evidence="2" type="ORF">S12H4_33539</name>
</gene>